<keyword evidence="2" id="KW-1185">Reference proteome</keyword>
<dbReference type="SUPFAM" id="SSF48613">
    <property type="entry name" value="Heme oxygenase-like"/>
    <property type="match status" value="1"/>
</dbReference>
<proteinExistence type="predicted"/>
<organism evidence="1 2">
    <name type="scientific">Neptunitalea lumnitzerae</name>
    <dbReference type="NCBI Taxonomy" id="2965509"/>
    <lineage>
        <taxon>Bacteria</taxon>
        <taxon>Pseudomonadati</taxon>
        <taxon>Bacteroidota</taxon>
        <taxon>Flavobacteriia</taxon>
        <taxon>Flavobacteriales</taxon>
        <taxon>Flavobacteriaceae</taxon>
        <taxon>Neptunitalea</taxon>
    </lineage>
</organism>
<dbReference type="Pfam" id="PF01126">
    <property type="entry name" value="Heme_oxygenase"/>
    <property type="match status" value="1"/>
</dbReference>
<dbReference type="Gene3D" id="1.20.910.10">
    <property type="entry name" value="Heme oxygenase-like"/>
    <property type="match status" value="1"/>
</dbReference>
<dbReference type="InterPro" id="IPR016053">
    <property type="entry name" value="Haem_Oase-like"/>
</dbReference>
<comment type="caution">
    <text evidence="1">The sequence shown here is derived from an EMBL/GenBank/DDBJ whole genome shotgun (WGS) entry which is preliminary data.</text>
</comment>
<dbReference type="EMBL" id="BRVO01000002">
    <property type="protein sequence ID" value="GLB49660.1"/>
    <property type="molecule type" value="Genomic_DNA"/>
</dbReference>
<dbReference type="Proteomes" id="UP001143543">
    <property type="component" value="Unassembled WGS sequence"/>
</dbReference>
<evidence type="ECO:0000313" key="1">
    <source>
        <dbReference type="EMBL" id="GLB49660.1"/>
    </source>
</evidence>
<dbReference type="InterPro" id="IPR016084">
    <property type="entry name" value="Haem_Oase-like_multi-hlx"/>
</dbReference>
<dbReference type="CDD" id="cd19166">
    <property type="entry name" value="HemeO-bac"/>
    <property type="match status" value="1"/>
</dbReference>
<accession>A0ABQ5MJT9</accession>
<evidence type="ECO:0000313" key="2">
    <source>
        <dbReference type="Proteomes" id="UP001143543"/>
    </source>
</evidence>
<evidence type="ECO:0008006" key="3">
    <source>
        <dbReference type="Google" id="ProtNLM"/>
    </source>
</evidence>
<name>A0ABQ5MJT9_9FLAO</name>
<dbReference type="RefSeq" id="WP_281765286.1">
    <property type="nucleotide sequence ID" value="NZ_BRVO01000002.1"/>
</dbReference>
<gene>
    <name evidence="1" type="ORF">Y10_20280</name>
</gene>
<protein>
    <recommendedName>
        <fullName evidence="3">Heme oxygenase</fullName>
    </recommendedName>
</protein>
<reference evidence="1" key="1">
    <citation type="submission" date="2022-07" db="EMBL/GenBank/DDBJ databases">
        <title>Taxonomy of Novel Oxalotrophic and Methylotrophic Bacteria.</title>
        <authorList>
            <person name="Sahin N."/>
            <person name="Tani A."/>
        </authorList>
    </citation>
    <scope>NUCLEOTIDE SEQUENCE</scope>
    <source>
        <strain evidence="1">Y10</strain>
    </source>
</reference>
<sequence>MIFDHLKKSTQELHNEAEAYNDASKVLDNSITVEEYKDLLITNYGSYKPLENFIADNNDVLNNGFSSFAEFHKSKRIEKDLKCLGIISADLELPIFKPNMVNLSYLLGIIYVMEGSMMGGLMISKQMQKCEHLTTLPDQKFFNREVTQTLERWNGFKEKVEDIENQINTEEITSGANDAFAFFKKAHIFYSEKKFLFS</sequence>